<dbReference type="EMBL" id="CADCWG010000163">
    <property type="protein sequence ID" value="CAA9560802.1"/>
    <property type="molecule type" value="Genomic_DNA"/>
</dbReference>
<protein>
    <submittedName>
        <fullName evidence="2">Arsenical resistance operon repressor</fullName>
    </submittedName>
</protein>
<feature type="compositionally biased region" description="Basic residues" evidence="1">
    <location>
        <begin position="56"/>
        <end position="68"/>
    </location>
</feature>
<feature type="region of interest" description="Disordered" evidence="1">
    <location>
        <begin position="1"/>
        <end position="120"/>
    </location>
</feature>
<evidence type="ECO:0000313" key="2">
    <source>
        <dbReference type="EMBL" id="CAA9560802.1"/>
    </source>
</evidence>
<accession>A0A6J4UXF8</accession>
<reference evidence="2" key="1">
    <citation type="submission" date="2020-02" db="EMBL/GenBank/DDBJ databases">
        <authorList>
            <person name="Meier V. D."/>
        </authorList>
    </citation>
    <scope>NUCLEOTIDE SEQUENCE</scope>
    <source>
        <strain evidence="2">AVDCRST_MAG49</strain>
    </source>
</reference>
<name>A0A6J4UXF8_9BACT</name>
<feature type="compositionally biased region" description="Basic residues" evidence="1">
    <location>
        <begin position="23"/>
        <end position="35"/>
    </location>
</feature>
<feature type="compositionally biased region" description="Low complexity" evidence="1">
    <location>
        <begin position="13"/>
        <end position="22"/>
    </location>
</feature>
<feature type="non-terminal residue" evidence="2">
    <location>
        <position position="1"/>
    </location>
</feature>
<proteinExistence type="predicted"/>
<feature type="non-terminal residue" evidence="2">
    <location>
        <position position="120"/>
    </location>
</feature>
<feature type="compositionally biased region" description="Basic and acidic residues" evidence="1">
    <location>
        <begin position="1"/>
        <end position="12"/>
    </location>
</feature>
<gene>
    <name evidence="2" type="ORF">AVDCRST_MAG49-2546</name>
</gene>
<organism evidence="2">
    <name type="scientific">uncultured Thermomicrobiales bacterium</name>
    <dbReference type="NCBI Taxonomy" id="1645740"/>
    <lineage>
        <taxon>Bacteria</taxon>
        <taxon>Pseudomonadati</taxon>
        <taxon>Thermomicrobiota</taxon>
        <taxon>Thermomicrobia</taxon>
        <taxon>Thermomicrobiales</taxon>
        <taxon>environmental samples</taxon>
    </lineage>
</organism>
<sequence length="120" mass="13422">GDRDARATEGSHRGPLLPAGGRPRARGGRGRRLRRLVQGARRPDPDPDPQPARPERGRRLRLRHRRPLPARAADDLPPPEDPARRPLRGRRAARDLHALPGQPRLPRGVPGRRAPDPQRL</sequence>
<evidence type="ECO:0000256" key="1">
    <source>
        <dbReference type="SAM" id="MobiDB-lite"/>
    </source>
</evidence>
<dbReference type="AlphaFoldDB" id="A0A6J4UXF8"/>